<dbReference type="AlphaFoldDB" id="H8ZBA5"/>
<dbReference type="Proteomes" id="UP000005622">
    <property type="component" value="Unassembled WGS sequence"/>
</dbReference>
<dbReference type="EMBL" id="AKIJ01000003">
    <property type="protein sequence ID" value="KFG26173.1"/>
    <property type="molecule type" value="Genomic_DNA"/>
</dbReference>
<dbReference type="Gene3D" id="1.20.190.20">
    <property type="entry name" value="14-3-3 domain"/>
    <property type="match status" value="1"/>
</dbReference>
<reference evidence="5" key="2">
    <citation type="submission" date="2012-10" db="EMBL/GenBank/DDBJ databases">
        <authorList>
            <consortium name="The Broad Institute Genome Sequencing Platform"/>
            <consortium name="The Broad Institute Genome Sequencing Center for Infectious Disease"/>
            <person name="Cuomo C."/>
            <person name="Troemel E."/>
            <person name="Walker B."/>
            <person name="Young S.K."/>
            <person name="Zeng Q."/>
            <person name="Gargeya S."/>
            <person name="Fitzgerald M."/>
            <person name="Haas B."/>
            <person name="Abouelleil A."/>
            <person name="Alvarado L."/>
            <person name="Arachchi H.M."/>
            <person name="Berlin A.M."/>
            <person name="Chapman S.B."/>
            <person name="Goldberg J."/>
            <person name="Griggs A."/>
            <person name="Gujja S."/>
            <person name="Hansen M."/>
            <person name="Howarth C."/>
            <person name="Imamovic A."/>
            <person name="Larimer J."/>
            <person name="McCowan C."/>
            <person name="Murphy C."/>
            <person name="Neiman D."/>
            <person name="Pearson M."/>
            <person name="Priest M."/>
            <person name="Roberts A."/>
            <person name="Saif S."/>
            <person name="Shea T."/>
            <person name="Sisk P."/>
            <person name="Sykes S."/>
            <person name="Wortman J."/>
            <person name="Nusbaum C."/>
            <person name="Birren B."/>
        </authorList>
    </citation>
    <scope>NUCLEOTIDE SEQUENCE</scope>
    <source>
        <strain evidence="5">ERTm6</strain>
    </source>
</reference>
<dbReference type="Pfam" id="PF00244">
    <property type="entry name" value="14-3-3"/>
    <property type="match status" value="1"/>
</dbReference>
<dbReference type="PANTHER" id="PTHR18860">
    <property type="entry name" value="14-3-3 PROTEIN"/>
    <property type="match status" value="1"/>
</dbReference>
<evidence type="ECO:0000313" key="5">
    <source>
        <dbReference type="EMBL" id="KFG26173.1"/>
    </source>
</evidence>
<proteinExistence type="inferred from homology"/>
<evidence type="ECO:0000259" key="3">
    <source>
        <dbReference type="SMART" id="SM00101"/>
    </source>
</evidence>
<comment type="similarity">
    <text evidence="1">Belongs to the 14-3-3 family.</text>
</comment>
<protein>
    <submittedName>
        <fullName evidence="4">14-3-3 family protein</fullName>
    </submittedName>
</protein>
<dbReference type="STRING" id="944018.H8ZBA5"/>
<feature type="site" description="Interaction with phosphoserine on interacting protein" evidence="2">
    <location>
        <position position="140"/>
    </location>
</feature>
<dbReference type="CDD" id="cd08774">
    <property type="entry name" value="14-3-3"/>
    <property type="match status" value="1"/>
</dbReference>
<sequence length="251" mass="28800">METYEECVYRAKLSEKAERFKQMVECMKAAVKYASSMGKSIGIEERNMLSVAYKNQVGVRRTSWRILSKSLQECKLAEQNSNDAASEKNVQIVMDYIKTVERELNDICDDLLSLLDSYLVQDTAKDSQVFFLKMKGDYLRYKAEIATEGYLVEVSQQAHDAYQSAMEIANASLPPTNPTRLGLYLNYSVFCFEILNERTRAIEMGKKAFDEAISELDSLTEESYKDSTLIMQLLRDNLSLWTTEYAEDIAY</sequence>
<evidence type="ECO:0000313" key="6">
    <source>
        <dbReference type="Proteomes" id="UP000054524"/>
    </source>
</evidence>
<feature type="site" description="Interaction with phosphoserine on interacting protein" evidence="2">
    <location>
        <position position="61"/>
    </location>
</feature>
<feature type="domain" description="14-3-3" evidence="3">
    <location>
        <begin position="5"/>
        <end position="251"/>
    </location>
</feature>
<reference evidence="4" key="1">
    <citation type="submission" date="2011-03" db="EMBL/GenBank/DDBJ databases">
        <title>The Genome Sequence of Nematocida sp1 strain ERTm2.</title>
        <authorList>
            <consortium name="The Broad Institute Genome Sequencing Platform"/>
            <consortium name="The Broad Institute Genome Sequencing Center for Infectious Disease"/>
            <person name="Cuomo C."/>
            <person name="Troemel E."/>
            <person name="Young S.K."/>
            <person name="Zeng Q."/>
            <person name="Gargeya S."/>
            <person name="Fitzgerald M."/>
            <person name="Haas B."/>
            <person name="Abouelleil A."/>
            <person name="Alvarado L."/>
            <person name="Arachchi H.M."/>
            <person name="Berlin A."/>
            <person name="Brown A."/>
            <person name="Chapman S.B."/>
            <person name="Chen Z."/>
            <person name="Dunbar C."/>
            <person name="Freedman E."/>
            <person name="Gearin G."/>
            <person name="Gellesch M."/>
            <person name="Goldberg J."/>
            <person name="Griggs A."/>
            <person name="Gujja S."/>
            <person name="Heilman E.R."/>
            <person name="Heiman D."/>
            <person name="Howarth C."/>
            <person name="Larson L."/>
            <person name="Lui A."/>
            <person name="MacDonald P.J.P."/>
            <person name="Mehta T."/>
            <person name="Montmayeur A."/>
            <person name="Murphy C."/>
            <person name="Neiman D."/>
            <person name="Pearson M."/>
            <person name="Priest M."/>
            <person name="Roberts A."/>
            <person name="Saif S."/>
            <person name="Shea T."/>
            <person name="Shenoy N."/>
            <person name="Sisk P."/>
            <person name="Stolte C."/>
            <person name="Sykes S."/>
            <person name="White J."/>
            <person name="Yandava C."/>
            <person name="Wortman J."/>
            <person name="Nusbaum C."/>
            <person name="Birren B."/>
        </authorList>
    </citation>
    <scope>NUCLEOTIDE SEQUENCE</scope>
    <source>
        <strain evidence="4">ERTm2</strain>
    </source>
</reference>
<dbReference type="EMBL" id="JH604634">
    <property type="protein sequence ID" value="EHY66158.1"/>
    <property type="molecule type" value="Genomic_DNA"/>
</dbReference>
<dbReference type="PIRSF" id="PIRSF000868">
    <property type="entry name" value="14-3-3"/>
    <property type="match status" value="1"/>
</dbReference>
<gene>
    <name evidence="4" type="ORF">NERG_00854</name>
    <name evidence="5" type="ORF">NESG_01289</name>
</gene>
<keyword evidence="6" id="KW-1185">Reference proteome</keyword>
<accession>H8ZBA5</accession>
<dbReference type="Proteomes" id="UP000054524">
    <property type="component" value="Unassembled WGS sequence"/>
</dbReference>
<dbReference type="OrthoDB" id="10260625at2759"/>
<evidence type="ECO:0000313" key="4">
    <source>
        <dbReference type="EMBL" id="EHY66158.1"/>
    </source>
</evidence>
<evidence type="ECO:0000256" key="2">
    <source>
        <dbReference type="PIRSR" id="PIRSR000868-1"/>
    </source>
</evidence>
<dbReference type="HOGENOM" id="CLU_058290_0_0_1"/>
<evidence type="ECO:0000256" key="1">
    <source>
        <dbReference type="ARBA" id="ARBA00006141"/>
    </source>
</evidence>
<dbReference type="PRINTS" id="PR00305">
    <property type="entry name" value="1433ZETA"/>
</dbReference>
<organism evidence="4">
    <name type="scientific">Nematocida ausubeli (strain ATCC PRA-371 / ERTm2)</name>
    <name type="common">Nematode killer fungus</name>
    <dbReference type="NCBI Taxonomy" id="1913371"/>
    <lineage>
        <taxon>Eukaryota</taxon>
        <taxon>Fungi</taxon>
        <taxon>Fungi incertae sedis</taxon>
        <taxon>Microsporidia</taxon>
        <taxon>Nematocida</taxon>
    </lineage>
</organism>
<dbReference type="InterPro" id="IPR023410">
    <property type="entry name" value="14-3-3_domain"/>
</dbReference>
<dbReference type="InterPro" id="IPR036815">
    <property type="entry name" value="14-3-3_dom_sf"/>
</dbReference>
<name>H8ZBA5_NEMA1</name>
<accession>A0A086J205</accession>
<dbReference type="SMART" id="SM00101">
    <property type="entry name" value="14_3_3"/>
    <property type="match status" value="1"/>
</dbReference>
<reference evidence="5 6" key="3">
    <citation type="journal article" date="2014" name="Genome Announc.">
        <title>Genome Sequence of the Microsporidian Species Nematocida sp1 Strain ERTm6 (ATCC PRA-372).</title>
        <authorList>
            <person name="Bakowski M.A."/>
            <person name="Priest M."/>
            <person name="Young S."/>
            <person name="Cuomo C.A."/>
            <person name="Troemel E.R."/>
        </authorList>
    </citation>
    <scope>NUCLEOTIDE SEQUENCE [LARGE SCALE GENOMIC DNA]</scope>
    <source>
        <strain evidence="5 6">ERTm6</strain>
    </source>
</reference>
<dbReference type="InterPro" id="IPR000308">
    <property type="entry name" value="14-3-3"/>
</dbReference>
<dbReference type="SUPFAM" id="SSF48445">
    <property type="entry name" value="14-3-3 protein"/>
    <property type="match status" value="1"/>
</dbReference>